<evidence type="ECO:0000313" key="1">
    <source>
        <dbReference type="EMBL" id="CDW31722.1"/>
    </source>
</evidence>
<protein>
    <submittedName>
        <fullName evidence="1">Uncharacterized protein</fullName>
    </submittedName>
</protein>
<name>A0A0K2U194_LEPSM</name>
<reference evidence="1" key="1">
    <citation type="submission" date="2014-05" db="EMBL/GenBank/DDBJ databases">
        <authorList>
            <person name="Chronopoulou M."/>
        </authorList>
    </citation>
    <scope>NUCLEOTIDE SEQUENCE</scope>
    <source>
        <tissue evidence="1">Whole organism</tissue>
    </source>
</reference>
<accession>A0A0K2U194</accession>
<proteinExistence type="predicted"/>
<organism evidence="1">
    <name type="scientific">Lepeophtheirus salmonis</name>
    <name type="common">Salmon louse</name>
    <name type="synonym">Caligus salmonis</name>
    <dbReference type="NCBI Taxonomy" id="72036"/>
    <lineage>
        <taxon>Eukaryota</taxon>
        <taxon>Metazoa</taxon>
        <taxon>Ecdysozoa</taxon>
        <taxon>Arthropoda</taxon>
        <taxon>Crustacea</taxon>
        <taxon>Multicrustacea</taxon>
        <taxon>Hexanauplia</taxon>
        <taxon>Copepoda</taxon>
        <taxon>Siphonostomatoida</taxon>
        <taxon>Caligidae</taxon>
        <taxon>Lepeophtheirus</taxon>
    </lineage>
</organism>
<dbReference type="EMBL" id="HACA01014361">
    <property type="protein sequence ID" value="CDW31722.1"/>
    <property type="molecule type" value="Transcribed_RNA"/>
</dbReference>
<sequence>MFSFSHMILNYCQVNAKVFMWFLVATLAKQLVKNSKIKGFSLGTFQF</sequence>
<dbReference type="AlphaFoldDB" id="A0A0K2U194"/>